<evidence type="ECO:0000256" key="2">
    <source>
        <dbReference type="ARBA" id="ARBA00022487"/>
    </source>
</evidence>
<evidence type="ECO:0000256" key="1">
    <source>
        <dbReference type="ARBA" id="ARBA00007534"/>
    </source>
</evidence>
<dbReference type="InterPro" id="IPR000675">
    <property type="entry name" value="Cutinase/axe"/>
</dbReference>
<evidence type="ECO:0000256" key="5">
    <source>
        <dbReference type="SAM" id="MobiDB-lite"/>
    </source>
</evidence>
<gene>
    <name evidence="7" type="ORF">N869_06555</name>
</gene>
<accession>A0A0A0C009</accession>
<organism evidence="7 8">
    <name type="scientific">Cellulomonas bogoriensis 69B4 = DSM 16987</name>
    <dbReference type="NCBI Taxonomy" id="1386082"/>
    <lineage>
        <taxon>Bacteria</taxon>
        <taxon>Bacillati</taxon>
        <taxon>Actinomycetota</taxon>
        <taxon>Actinomycetes</taxon>
        <taxon>Micrococcales</taxon>
        <taxon>Cellulomonadaceae</taxon>
        <taxon>Cellulomonas</taxon>
    </lineage>
</organism>
<dbReference type="Pfam" id="PF01083">
    <property type="entry name" value="Cutinase"/>
    <property type="match status" value="1"/>
</dbReference>
<evidence type="ECO:0000313" key="7">
    <source>
        <dbReference type="EMBL" id="KGM14008.1"/>
    </source>
</evidence>
<proteinExistence type="inferred from homology"/>
<sequence length="313" mass="31614">MSTSPVRRTLTAALLAAGLAATSVALSPAASATSLPAAAPLSAGSCPDVQVVFARGTGERAGLGIIGRPFARALADELPGMTVTSHAVDYAAAASQRSAGPGATAMTDHVTAMAARCPGTQFVLGGYSQGATVTSIALGIRAGTTTGRAIPDELSDRVAAVVVFGNPLGMRGQTIASASRTYADRAKDYCNSGDSICGRQPSTGRGTHTGYATNGSTTDGARFAAGLVTANPPEAAPPTAPPTTPPTTPAPPSDQVTCVTAQVSEHVEARRAIRGLTRAYARGTLEDIGRLRSTEEVSLRRSGTFSWTPTASC</sequence>
<comment type="caution">
    <text evidence="7">The sequence shown here is derived from an EMBL/GenBank/DDBJ whole genome shotgun (WGS) entry which is preliminary data.</text>
</comment>
<dbReference type="Gene3D" id="3.40.50.1820">
    <property type="entry name" value="alpha/beta hydrolase"/>
    <property type="match status" value="1"/>
</dbReference>
<dbReference type="PANTHER" id="PTHR33630:SF9">
    <property type="entry name" value="CUTINASE 4"/>
    <property type="match status" value="1"/>
</dbReference>
<feature type="chain" id="PRO_5001959865" evidence="6">
    <location>
        <begin position="33"/>
        <end position="313"/>
    </location>
</feature>
<dbReference type="SMART" id="SM01110">
    <property type="entry name" value="Cutinase"/>
    <property type="match status" value="1"/>
</dbReference>
<dbReference type="InterPro" id="IPR029058">
    <property type="entry name" value="AB_hydrolase_fold"/>
</dbReference>
<dbReference type="AlphaFoldDB" id="A0A0A0C009"/>
<evidence type="ECO:0000256" key="6">
    <source>
        <dbReference type="SAM" id="SignalP"/>
    </source>
</evidence>
<evidence type="ECO:0000313" key="8">
    <source>
        <dbReference type="Proteomes" id="UP000054314"/>
    </source>
</evidence>
<keyword evidence="6" id="KW-0732">Signal</keyword>
<dbReference type="SUPFAM" id="SSF53474">
    <property type="entry name" value="alpha/beta-Hydrolases"/>
    <property type="match status" value="1"/>
</dbReference>
<feature type="region of interest" description="Disordered" evidence="5">
    <location>
        <begin position="231"/>
        <end position="255"/>
    </location>
</feature>
<feature type="compositionally biased region" description="Pro residues" evidence="5">
    <location>
        <begin position="234"/>
        <end position="252"/>
    </location>
</feature>
<reference evidence="7 8" key="1">
    <citation type="submission" date="2013-08" db="EMBL/GenBank/DDBJ databases">
        <title>Genome sequencing of Cellulomonas bogoriensis 69B4.</title>
        <authorList>
            <person name="Chen F."/>
            <person name="Li Y."/>
            <person name="Wang G."/>
        </authorList>
    </citation>
    <scope>NUCLEOTIDE SEQUENCE [LARGE SCALE GENOMIC DNA]</scope>
    <source>
        <strain evidence="7 8">69B4</strain>
    </source>
</reference>
<dbReference type="EMBL" id="AXCZ01000016">
    <property type="protein sequence ID" value="KGM14008.1"/>
    <property type="molecule type" value="Genomic_DNA"/>
</dbReference>
<dbReference type="InterPro" id="IPR006311">
    <property type="entry name" value="TAT_signal"/>
</dbReference>
<dbReference type="OrthoDB" id="3690529at2"/>
<keyword evidence="8" id="KW-1185">Reference proteome</keyword>
<dbReference type="GO" id="GO:0052689">
    <property type="term" value="F:carboxylic ester hydrolase activity"/>
    <property type="evidence" value="ECO:0007669"/>
    <property type="project" value="UniProtKB-KW"/>
</dbReference>
<feature type="signal peptide" evidence="6">
    <location>
        <begin position="1"/>
        <end position="32"/>
    </location>
</feature>
<keyword evidence="3" id="KW-0378">Hydrolase</keyword>
<name>A0A0A0C009_9CELL</name>
<dbReference type="Proteomes" id="UP000054314">
    <property type="component" value="Unassembled WGS sequence"/>
</dbReference>
<dbReference type="PROSITE" id="PS51318">
    <property type="entry name" value="TAT"/>
    <property type="match status" value="1"/>
</dbReference>
<keyword evidence="4" id="KW-1015">Disulfide bond</keyword>
<evidence type="ECO:0000256" key="4">
    <source>
        <dbReference type="ARBA" id="ARBA00023157"/>
    </source>
</evidence>
<protein>
    <submittedName>
        <fullName evidence="7">Cutinase</fullName>
    </submittedName>
</protein>
<dbReference type="RefSeq" id="WP_156968314.1">
    <property type="nucleotide sequence ID" value="NZ_AXCZ01000016.1"/>
</dbReference>
<dbReference type="PANTHER" id="PTHR33630">
    <property type="entry name" value="CUTINASE RV1984C-RELATED-RELATED"/>
    <property type="match status" value="1"/>
</dbReference>
<comment type="similarity">
    <text evidence="1">Belongs to the cutinase family.</text>
</comment>
<evidence type="ECO:0000256" key="3">
    <source>
        <dbReference type="ARBA" id="ARBA00022801"/>
    </source>
</evidence>
<keyword evidence="2" id="KW-0719">Serine esterase</keyword>